<dbReference type="Pfam" id="PF01020">
    <property type="entry name" value="Ribosomal_L40e"/>
    <property type="match status" value="1"/>
</dbReference>
<proteinExistence type="inferred from homology"/>
<dbReference type="InterPro" id="IPR038587">
    <property type="entry name" value="Ribosomal_eL40_sf"/>
</dbReference>
<comment type="caution">
    <text evidence="18">The sequence shown here is derived from an EMBL/GenBank/DDBJ whole genome shotgun (WGS) entry which is preliminary data.</text>
</comment>
<dbReference type="InterPro" id="IPR001975">
    <property type="entry name" value="Ribosomal_eL40_dom"/>
</dbReference>
<evidence type="ECO:0000256" key="6">
    <source>
        <dbReference type="ARBA" id="ARBA00022499"/>
    </source>
</evidence>
<comment type="similarity">
    <text evidence="3">In the N-terminal section; belongs to the ubiquitin family.</text>
</comment>
<dbReference type="Gene3D" id="3.10.20.90">
    <property type="entry name" value="Phosphatidylinositol 3-kinase Catalytic Subunit, Chain A, domain 1"/>
    <property type="match status" value="1"/>
</dbReference>
<evidence type="ECO:0000256" key="9">
    <source>
        <dbReference type="ARBA" id="ARBA00022843"/>
    </source>
</evidence>
<dbReference type="SUPFAM" id="SSF57829">
    <property type="entry name" value="Zn-binding ribosomal proteins"/>
    <property type="match status" value="1"/>
</dbReference>
<dbReference type="InterPro" id="IPR050158">
    <property type="entry name" value="Ubiquitin_ubiquitin-like"/>
</dbReference>
<dbReference type="SMART" id="SM01377">
    <property type="entry name" value="Ribosomal_L40e"/>
    <property type="match status" value="1"/>
</dbReference>
<evidence type="ECO:0000256" key="7">
    <source>
        <dbReference type="ARBA" id="ARBA00022737"/>
    </source>
</evidence>
<dbReference type="FunFam" id="3.10.20.90:FF:000469">
    <property type="entry name" value="Polyubiquitin-C"/>
    <property type="match status" value="1"/>
</dbReference>
<keyword evidence="19" id="KW-1185">Reference proteome</keyword>
<dbReference type="AlphaFoldDB" id="A0A811Y3D0"/>
<evidence type="ECO:0000313" key="19">
    <source>
        <dbReference type="Proteomes" id="UP000645828"/>
    </source>
</evidence>
<dbReference type="SUPFAM" id="SSF54236">
    <property type="entry name" value="Ubiquitin-like"/>
    <property type="match status" value="1"/>
</dbReference>
<evidence type="ECO:0000256" key="13">
    <source>
        <dbReference type="ARBA" id="ARBA00029415"/>
    </source>
</evidence>
<protein>
    <recommendedName>
        <fullName evidence="16">Ubiquitin-ribosomal protein eL40 fusion protein</fullName>
    </recommendedName>
    <alternativeName>
        <fullName evidence="14">Ubiquitin A-52 residue ribosomal protein fusion product 1</fullName>
    </alternativeName>
</protein>
<dbReference type="GO" id="GO:0003735">
    <property type="term" value="F:structural constituent of ribosome"/>
    <property type="evidence" value="ECO:0007669"/>
    <property type="project" value="InterPro"/>
</dbReference>
<dbReference type="Proteomes" id="UP000645828">
    <property type="component" value="Unassembled WGS sequence"/>
</dbReference>
<accession>A0A811Y3D0</accession>
<evidence type="ECO:0000256" key="5">
    <source>
        <dbReference type="ARBA" id="ARBA00022490"/>
    </source>
</evidence>
<name>A0A811Y3D0_NYCPR</name>
<dbReference type="EMBL" id="CAJHUB010000663">
    <property type="protein sequence ID" value="CAD7671623.1"/>
    <property type="molecule type" value="Genomic_DNA"/>
</dbReference>
<reference evidence="18" key="1">
    <citation type="submission" date="2020-12" db="EMBL/GenBank/DDBJ databases">
        <authorList>
            <consortium name="Molecular Ecology Group"/>
        </authorList>
    </citation>
    <scope>NUCLEOTIDE SEQUENCE</scope>
    <source>
        <strain evidence="18">TBG_1078</strain>
    </source>
</reference>
<keyword evidence="12" id="KW-0687">Ribonucleoprotein</keyword>
<evidence type="ECO:0000256" key="8">
    <source>
        <dbReference type="ARBA" id="ARBA00022765"/>
    </source>
</evidence>
<dbReference type="GO" id="GO:0005840">
    <property type="term" value="C:ribosome"/>
    <property type="evidence" value="ECO:0007669"/>
    <property type="project" value="UniProtKB-KW"/>
</dbReference>
<dbReference type="GO" id="GO:0005634">
    <property type="term" value="C:nucleus"/>
    <property type="evidence" value="ECO:0007669"/>
    <property type="project" value="UniProtKB-SubCell"/>
</dbReference>
<evidence type="ECO:0000256" key="11">
    <source>
        <dbReference type="ARBA" id="ARBA00023242"/>
    </source>
</evidence>
<comment type="function">
    <text evidence="13">Component of the 60S subunit of the ribosome. Ribosomal protein L40 is essential for translation of a subset of cellular transcripts, and especially for cap-dependent translation of vesicular stomatitis virus mRNAs.</text>
</comment>
<sequence>MADVEVQIFVETLTGKTIRPEVEPSNTTEIKAKIQDKEGIPPDQHHLTSSPPCTWALGLHQLVQKYNCNKMICLKYYVHVYPCTISSHKKCRHINYLHPKKVK</sequence>
<evidence type="ECO:0000256" key="1">
    <source>
        <dbReference type="ARBA" id="ARBA00004123"/>
    </source>
</evidence>
<dbReference type="Gene3D" id="4.10.1060.50">
    <property type="match status" value="1"/>
</dbReference>
<evidence type="ECO:0000256" key="16">
    <source>
        <dbReference type="ARBA" id="ARBA00035298"/>
    </source>
</evidence>
<dbReference type="InterPro" id="IPR011332">
    <property type="entry name" value="Ribosomal_zn-bd"/>
</dbReference>
<evidence type="ECO:0000313" key="18">
    <source>
        <dbReference type="EMBL" id="CAD7671623.1"/>
    </source>
</evidence>
<comment type="similarity">
    <text evidence="4">Belongs to the ubiquitin family.</text>
</comment>
<keyword evidence="7" id="KW-0677">Repeat</keyword>
<evidence type="ECO:0000256" key="12">
    <source>
        <dbReference type="ARBA" id="ARBA00023274"/>
    </source>
</evidence>
<evidence type="ECO:0000256" key="14">
    <source>
        <dbReference type="ARBA" id="ARBA00032326"/>
    </source>
</evidence>
<evidence type="ECO:0000259" key="17">
    <source>
        <dbReference type="SMART" id="SM01377"/>
    </source>
</evidence>
<dbReference type="Pfam" id="PF00240">
    <property type="entry name" value="ubiquitin"/>
    <property type="match status" value="1"/>
</dbReference>
<evidence type="ECO:0000256" key="4">
    <source>
        <dbReference type="ARBA" id="ARBA00008430"/>
    </source>
</evidence>
<gene>
    <name evidence="18" type="ORF">NYPRO_LOCUS4418</name>
</gene>
<dbReference type="PANTHER" id="PTHR10666">
    <property type="entry name" value="UBIQUITIN"/>
    <property type="match status" value="1"/>
</dbReference>
<evidence type="ECO:0000256" key="3">
    <source>
        <dbReference type="ARBA" id="ARBA00008373"/>
    </source>
</evidence>
<keyword evidence="10" id="KW-0689">Ribosomal protein</keyword>
<comment type="subcellular location">
    <subcellularLocation>
        <location evidence="2">Cytoplasm</location>
    </subcellularLocation>
    <subcellularLocation>
        <location evidence="1">Nucleus</location>
    </subcellularLocation>
</comment>
<keyword evidence="6" id="KW-1017">Isopeptide bond</keyword>
<dbReference type="GO" id="GO:1990904">
    <property type="term" value="C:ribonucleoprotein complex"/>
    <property type="evidence" value="ECO:0007669"/>
    <property type="project" value="UniProtKB-KW"/>
</dbReference>
<evidence type="ECO:0000256" key="10">
    <source>
        <dbReference type="ARBA" id="ARBA00022980"/>
    </source>
</evidence>
<dbReference type="GO" id="GO:0005737">
    <property type="term" value="C:cytoplasm"/>
    <property type="evidence" value="ECO:0007669"/>
    <property type="project" value="UniProtKB-SubCell"/>
</dbReference>
<dbReference type="InterPro" id="IPR029071">
    <property type="entry name" value="Ubiquitin-like_domsf"/>
</dbReference>
<organism evidence="18 19">
    <name type="scientific">Nyctereutes procyonoides</name>
    <name type="common">Raccoon dog</name>
    <name type="synonym">Canis procyonoides</name>
    <dbReference type="NCBI Taxonomy" id="34880"/>
    <lineage>
        <taxon>Eukaryota</taxon>
        <taxon>Metazoa</taxon>
        <taxon>Chordata</taxon>
        <taxon>Craniata</taxon>
        <taxon>Vertebrata</taxon>
        <taxon>Euteleostomi</taxon>
        <taxon>Mammalia</taxon>
        <taxon>Eutheria</taxon>
        <taxon>Laurasiatheria</taxon>
        <taxon>Carnivora</taxon>
        <taxon>Caniformia</taxon>
        <taxon>Canidae</taxon>
        <taxon>Nyctereutes</taxon>
    </lineage>
</organism>
<evidence type="ECO:0000256" key="15">
    <source>
        <dbReference type="ARBA" id="ARBA00035125"/>
    </source>
</evidence>
<keyword evidence="11" id="KW-0539">Nucleus</keyword>
<dbReference type="InterPro" id="IPR000626">
    <property type="entry name" value="Ubiquitin-like_dom"/>
</dbReference>
<dbReference type="GO" id="GO:0006412">
    <property type="term" value="P:translation"/>
    <property type="evidence" value="ECO:0007669"/>
    <property type="project" value="InterPro"/>
</dbReference>
<keyword evidence="8" id="KW-0013">ADP-ribosylation</keyword>
<comment type="subunit">
    <text evidence="15">Part of the 60S ribosomal subunit. Interacts with UBQLN1 (via UBA domain).</text>
</comment>
<feature type="domain" description="Large ribosomal subunit protein eL40" evidence="17">
    <location>
        <begin position="54"/>
        <end position="103"/>
    </location>
</feature>
<evidence type="ECO:0000256" key="2">
    <source>
        <dbReference type="ARBA" id="ARBA00004496"/>
    </source>
</evidence>
<keyword evidence="5" id="KW-0963">Cytoplasm</keyword>
<keyword evidence="9" id="KW-0832">Ubl conjugation</keyword>